<evidence type="ECO:0000256" key="3">
    <source>
        <dbReference type="ARBA" id="ARBA00022827"/>
    </source>
</evidence>
<keyword evidence="4 5" id="KW-0560">Oxidoreductase</keyword>
<evidence type="ECO:0000313" key="8">
    <source>
        <dbReference type="Proteomes" id="UP000032289"/>
    </source>
</evidence>
<dbReference type="InterPro" id="IPR003953">
    <property type="entry name" value="FAD-dep_OxRdtase_2_FAD-bd"/>
</dbReference>
<dbReference type="GO" id="GO:0033765">
    <property type="term" value="F:steroid dehydrogenase activity, acting on the CH-CH group of donors"/>
    <property type="evidence" value="ECO:0007669"/>
    <property type="project" value="UniProtKB-ARBA"/>
</dbReference>
<gene>
    <name evidence="7" type="ORF">ab3b_00447</name>
</gene>
<dbReference type="FunFam" id="3.90.700.10:FF:000007">
    <property type="entry name" value="NADH-dependent fumarate reductase"/>
    <property type="match status" value="1"/>
</dbReference>
<dbReference type="SUPFAM" id="SSF51905">
    <property type="entry name" value="FAD/NAD(P)-binding domain"/>
    <property type="match status" value="1"/>
</dbReference>
<evidence type="ECO:0000313" key="7">
    <source>
        <dbReference type="EMBL" id="KIU25312.1"/>
    </source>
</evidence>
<comment type="caution">
    <text evidence="7">The sequence shown here is derived from an EMBL/GenBank/DDBJ whole genome shotgun (WGS) entry which is preliminary data.</text>
</comment>
<dbReference type="Pfam" id="PF00890">
    <property type="entry name" value="FAD_binding_2"/>
    <property type="match status" value="1"/>
</dbReference>
<keyword evidence="2 5" id="KW-0285">Flavoprotein</keyword>
<dbReference type="EMBL" id="JWHT01000012">
    <property type="protein sequence ID" value="KIU25312.1"/>
    <property type="molecule type" value="Genomic_DNA"/>
</dbReference>
<dbReference type="NCBIfam" id="NF005064">
    <property type="entry name" value="PRK06481.1"/>
    <property type="match status" value="1"/>
</dbReference>
<dbReference type="PRINTS" id="PR00411">
    <property type="entry name" value="PNDRDTASEI"/>
</dbReference>
<dbReference type="InterPro" id="IPR010960">
    <property type="entry name" value="Flavocytochrome_c"/>
</dbReference>
<dbReference type="Gene3D" id="3.90.700.10">
    <property type="entry name" value="Succinate dehydrogenase/fumarate reductase flavoprotein, catalytic domain"/>
    <property type="match status" value="1"/>
</dbReference>
<dbReference type="NCBIfam" id="TIGR01813">
    <property type="entry name" value="flavo_cyto_c"/>
    <property type="match status" value="1"/>
</dbReference>
<comment type="similarity">
    <text evidence="5">Belongs to the FAD-dependent oxidoreductase 2 family. FRD/SDH subfamily.</text>
</comment>
<organism evidence="7 8">
    <name type="scientific">Weissella cibaria</name>
    <dbReference type="NCBI Taxonomy" id="137591"/>
    <lineage>
        <taxon>Bacteria</taxon>
        <taxon>Bacillati</taxon>
        <taxon>Bacillota</taxon>
        <taxon>Bacilli</taxon>
        <taxon>Lactobacillales</taxon>
        <taxon>Lactobacillaceae</taxon>
        <taxon>Weissella</taxon>
    </lineage>
</organism>
<reference evidence="7 8" key="1">
    <citation type="journal article" date="2015" name="Microbiology (Mosc.)">
        <title>Genomics of the Weissella cibaria species with an examination of its metabolic traits.</title>
        <authorList>
            <person name="Lynch K.M."/>
            <person name="Lucid A."/>
            <person name="Arendt E.K."/>
            <person name="Sleator R.D."/>
            <person name="Lucey B."/>
            <person name="Coffey A."/>
        </authorList>
    </citation>
    <scope>NUCLEOTIDE SEQUENCE [LARGE SCALE GENOMIC DNA]</scope>
    <source>
        <strain evidence="7 8">AB3b</strain>
    </source>
</reference>
<dbReference type="PANTHER" id="PTHR43400:SF7">
    <property type="entry name" value="FAD-DEPENDENT OXIDOREDUCTASE 2 FAD BINDING DOMAIN-CONTAINING PROTEIN"/>
    <property type="match status" value="1"/>
</dbReference>
<dbReference type="AlphaFoldDB" id="A0A0D1M346"/>
<accession>A0A0D1M346</accession>
<dbReference type="InterPro" id="IPR027477">
    <property type="entry name" value="Succ_DH/fumarate_Rdtase_cat_sf"/>
</dbReference>
<dbReference type="InterPro" id="IPR050315">
    <property type="entry name" value="FAD-oxidoreductase_2"/>
</dbReference>
<sequence length="464" mass="49292">MAKFIFPKANIADLQDSYDFVVIGSGAAGMTAAIQAQELGLKVAIFEKLEALGGNSNRASSGMNAVETFVQLDHGVIDSQESFYEDTLKGGGGANDKELLQYFVTHSESAVDWLYNHNINLTDLTSTGGMTQKRAHRPGDKSAVGGYLVKGLQKQLAFKQIPLFAGTEVLELVKTADKITGLKIKHAEIGERTVNAKAVLIAAGGFAQNKEMLAEYAPEVLDLKTTNHPGATGDGMKLATAVGGTLVDMSKIQIHPTAQQDTDHVYLIGEGVRGEGAILVNRAGQRFVNEMTTRDKATAAINDLHEDGATLILDQGIRDAFPAINFYHAMGLVMEGATLAELAETANLDADNLAATVAKWNEFQAAGEDAEFGRNTAMDRRIATAPFYAIHIKPAIHYTMGGIKINTLTEVVTEAGEPVTGLYAAGEVTGGLHGNNRIGGNSIAETVVFGRQAGKQAAKYVLGL</sequence>
<dbReference type="Gene3D" id="3.50.50.60">
    <property type="entry name" value="FAD/NAD(P)-binding domain"/>
    <property type="match status" value="1"/>
</dbReference>
<evidence type="ECO:0000256" key="2">
    <source>
        <dbReference type="ARBA" id="ARBA00022630"/>
    </source>
</evidence>
<proteinExistence type="inferred from homology"/>
<dbReference type="SUPFAM" id="SSF56425">
    <property type="entry name" value="Succinate dehydrogenase/fumarate reductase flavoprotein, catalytic domain"/>
    <property type="match status" value="1"/>
</dbReference>
<dbReference type="Proteomes" id="UP000032289">
    <property type="component" value="Unassembled WGS sequence"/>
</dbReference>
<protein>
    <submittedName>
        <fullName evidence="7">Fumarate reductase flavoprotein subunit</fullName>
    </submittedName>
</protein>
<comment type="cofactor">
    <cofactor evidence="1">
        <name>FAD</name>
        <dbReference type="ChEBI" id="CHEBI:57692"/>
    </cofactor>
</comment>
<evidence type="ECO:0000256" key="5">
    <source>
        <dbReference type="RuleBase" id="RU366062"/>
    </source>
</evidence>
<dbReference type="RefSeq" id="WP_043940715.1">
    <property type="nucleotide sequence ID" value="NZ_JWHT01000012.1"/>
</dbReference>
<keyword evidence="3 5" id="KW-0274">FAD</keyword>
<dbReference type="GO" id="GO:0010181">
    <property type="term" value="F:FMN binding"/>
    <property type="evidence" value="ECO:0007669"/>
    <property type="project" value="InterPro"/>
</dbReference>
<dbReference type="InterPro" id="IPR036188">
    <property type="entry name" value="FAD/NAD-bd_sf"/>
</dbReference>
<evidence type="ECO:0000259" key="6">
    <source>
        <dbReference type="Pfam" id="PF00890"/>
    </source>
</evidence>
<dbReference type="PATRIC" id="fig|137591.24.peg.434"/>
<dbReference type="PRINTS" id="PR00368">
    <property type="entry name" value="FADPNR"/>
</dbReference>
<dbReference type="PANTHER" id="PTHR43400">
    <property type="entry name" value="FUMARATE REDUCTASE"/>
    <property type="match status" value="1"/>
</dbReference>
<evidence type="ECO:0000256" key="4">
    <source>
        <dbReference type="ARBA" id="ARBA00023002"/>
    </source>
</evidence>
<name>A0A0D1M346_9LACO</name>
<feature type="domain" description="FAD-dependent oxidoreductase 2 FAD-binding" evidence="6">
    <location>
        <begin position="19"/>
        <end position="443"/>
    </location>
</feature>
<evidence type="ECO:0000256" key="1">
    <source>
        <dbReference type="ARBA" id="ARBA00001974"/>
    </source>
</evidence>